<evidence type="ECO:0000313" key="1">
    <source>
        <dbReference type="EMBL" id="MEY8244581.1"/>
    </source>
</evidence>
<comment type="caution">
    <text evidence="1">The sequence shown here is derived from an EMBL/GenBank/DDBJ whole genome shotgun (WGS) entry which is preliminary data.</text>
</comment>
<protein>
    <submittedName>
        <fullName evidence="1">Uncharacterized protein</fullName>
    </submittedName>
</protein>
<evidence type="ECO:0000313" key="2">
    <source>
        <dbReference type="Proteomes" id="UP001565200"/>
    </source>
</evidence>
<dbReference type="RefSeq" id="WP_121699248.1">
    <property type="nucleotide sequence ID" value="NZ_JBCLPP010000006.1"/>
</dbReference>
<gene>
    <name evidence="1" type="ORF">AAK873_02980</name>
</gene>
<name>A0ABV4CV46_9BACT</name>
<accession>A0ABV4CV46</accession>
<proteinExistence type="predicted"/>
<dbReference type="Proteomes" id="UP001565200">
    <property type="component" value="Unassembled WGS sequence"/>
</dbReference>
<keyword evidence="2" id="KW-1185">Reference proteome</keyword>
<organism evidence="1 2">
    <name type="scientific">Heminiphilus faecis</name>
    <dbReference type="NCBI Taxonomy" id="2601703"/>
    <lineage>
        <taxon>Bacteria</taxon>
        <taxon>Pseudomonadati</taxon>
        <taxon>Bacteroidota</taxon>
        <taxon>Bacteroidia</taxon>
        <taxon>Bacteroidales</taxon>
        <taxon>Muribaculaceae</taxon>
        <taxon>Heminiphilus</taxon>
    </lineage>
</organism>
<dbReference type="EMBL" id="JBCLPP010000006">
    <property type="protein sequence ID" value="MEY8244581.1"/>
    <property type="molecule type" value="Genomic_DNA"/>
</dbReference>
<sequence length="102" mass="11275">MKRFVFIIALIATSAVYVPEVAYSQISDGESIISVNRTPVLKAVPNGIEITVHDGVARRFCVYSITGQVIKSVDVADNVTVELPQGYYIVKCSEWTKKIVVR</sequence>
<reference evidence="1 2" key="1">
    <citation type="submission" date="2024-03" db="EMBL/GenBank/DDBJ databases">
        <title>Mouse gut bacterial collection (mGBC) of GemPharmatech.</title>
        <authorList>
            <person name="He Y."/>
            <person name="Dong L."/>
            <person name="Wu D."/>
            <person name="Gao X."/>
            <person name="Lin Z."/>
        </authorList>
    </citation>
    <scope>NUCLEOTIDE SEQUENCE [LARGE SCALE GENOMIC DNA]</scope>
    <source>
        <strain evidence="1 2">54-13</strain>
    </source>
</reference>